<dbReference type="EMBL" id="BARS01030735">
    <property type="protein sequence ID" value="GAG25254.1"/>
    <property type="molecule type" value="Genomic_DNA"/>
</dbReference>
<feature type="non-terminal residue" evidence="2">
    <location>
        <position position="107"/>
    </location>
</feature>
<evidence type="ECO:0000313" key="2">
    <source>
        <dbReference type="EMBL" id="GAG25254.1"/>
    </source>
</evidence>
<dbReference type="PANTHER" id="PTHR30435">
    <property type="entry name" value="FLAGELLAR PROTEIN"/>
    <property type="match status" value="1"/>
</dbReference>
<dbReference type="PROSITE" id="PS00588">
    <property type="entry name" value="FLAGELLA_BB_ROD"/>
    <property type="match status" value="1"/>
</dbReference>
<protein>
    <recommendedName>
        <fullName evidence="1">Flagellar basal body rod protein N-terminal domain-containing protein</fullName>
    </recommendedName>
</protein>
<reference evidence="2" key="1">
    <citation type="journal article" date="2014" name="Front. Microbiol.">
        <title>High frequency of phylogenetically diverse reductive dehalogenase-homologous genes in deep subseafloor sedimentary metagenomes.</title>
        <authorList>
            <person name="Kawai M."/>
            <person name="Futagami T."/>
            <person name="Toyoda A."/>
            <person name="Takaki Y."/>
            <person name="Nishi S."/>
            <person name="Hori S."/>
            <person name="Arai W."/>
            <person name="Tsubouchi T."/>
            <person name="Morono Y."/>
            <person name="Uchiyama I."/>
            <person name="Ito T."/>
            <person name="Fujiyama A."/>
            <person name="Inagaki F."/>
            <person name="Takami H."/>
        </authorList>
    </citation>
    <scope>NUCLEOTIDE SEQUENCE</scope>
    <source>
        <strain evidence="2">Expedition CK06-06</strain>
    </source>
</reference>
<sequence length="107" mass="11053">MSFALSSGVTGLQAHQKMIDIAGNNLANVNTTAFKSSRITFSELLSETIKKASQPTTTIGGTNPQQMGSGVGVAGITPNMTQGNIMNTGNPLDLAMEGEGYFVLSDG</sequence>
<dbReference type="GO" id="GO:0009288">
    <property type="term" value="C:bacterial-type flagellum"/>
    <property type="evidence" value="ECO:0007669"/>
    <property type="project" value="TreeGrafter"/>
</dbReference>
<dbReference type="NCBIfam" id="TIGR03506">
    <property type="entry name" value="FlgEFG_subfam"/>
    <property type="match status" value="1"/>
</dbReference>
<organism evidence="2">
    <name type="scientific">marine sediment metagenome</name>
    <dbReference type="NCBI Taxonomy" id="412755"/>
    <lineage>
        <taxon>unclassified sequences</taxon>
        <taxon>metagenomes</taxon>
        <taxon>ecological metagenomes</taxon>
    </lineage>
</organism>
<comment type="caution">
    <text evidence="2">The sequence shown here is derived from an EMBL/GenBank/DDBJ whole genome shotgun (WGS) entry which is preliminary data.</text>
</comment>
<accession>X0W359</accession>
<evidence type="ECO:0000259" key="1">
    <source>
        <dbReference type="Pfam" id="PF00460"/>
    </source>
</evidence>
<dbReference type="PANTHER" id="PTHR30435:SF19">
    <property type="entry name" value="FLAGELLAR BASAL-BODY ROD PROTEIN FLGG"/>
    <property type="match status" value="1"/>
</dbReference>
<dbReference type="GO" id="GO:0071978">
    <property type="term" value="P:bacterial-type flagellum-dependent swarming motility"/>
    <property type="evidence" value="ECO:0007669"/>
    <property type="project" value="TreeGrafter"/>
</dbReference>
<dbReference type="AlphaFoldDB" id="X0W359"/>
<gene>
    <name evidence="2" type="ORF">S01H1_47909</name>
</gene>
<name>X0W359_9ZZZZ</name>
<proteinExistence type="predicted"/>
<dbReference type="InterPro" id="IPR020013">
    <property type="entry name" value="Flagellar_FlgE/F/G"/>
</dbReference>
<dbReference type="Pfam" id="PF00460">
    <property type="entry name" value="Flg_bb_rod"/>
    <property type="match status" value="1"/>
</dbReference>
<feature type="domain" description="Flagellar basal body rod protein N-terminal" evidence="1">
    <location>
        <begin position="7"/>
        <end position="35"/>
    </location>
</feature>
<dbReference type="InterPro" id="IPR019776">
    <property type="entry name" value="Flagellar_basal_body_rod_CS"/>
</dbReference>
<dbReference type="InterPro" id="IPR001444">
    <property type="entry name" value="Flag_bb_rod_N"/>
</dbReference>